<evidence type="ECO:0000313" key="2">
    <source>
        <dbReference type="EMBL" id="OJA46343.1"/>
    </source>
</evidence>
<name>A0ABD6Q304_9BURK</name>
<evidence type="ECO:0000313" key="3">
    <source>
        <dbReference type="Proteomes" id="UP000183667"/>
    </source>
</evidence>
<feature type="transmembrane region" description="Helical" evidence="1">
    <location>
        <begin position="21"/>
        <end position="42"/>
    </location>
</feature>
<proteinExistence type="predicted"/>
<keyword evidence="1" id="KW-0812">Transmembrane</keyword>
<feature type="transmembrane region" description="Helical" evidence="1">
    <location>
        <begin position="54"/>
        <end position="72"/>
    </location>
</feature>
<dbReference type="Proteomes" id="UP000183667">
    <property type="component" value="Unassembled WGS sequence"/>
</dbReference>
<dbReference type="AlphaFoldDB" id="A0ABD6Q304"/>
<keyword evidence="1" id="KW-1133">Transmembrane helix</keyword>
<accession>A0ABD6Q304</accession>
<organism evidence="2 3">
    <name type="scientific">Burkholderia ubonensis</name>
    <dbReference type="NCBI Taxonomy" id="101571"/>
    <lineage>
        <taxon>Bacteria</taxon>
        <taxon>Pseudomonadati</taxon>
        <taxon>Pseudomonadota</taxon>
        <taxon>Betaproteobacteria</taxon>
        <taxon>Burkholderiales</taxon>
        <taxon>Burkholderiaceae</taxon>
        <taxon>Burkholderia</taxon>
        <taxon>Burkholderia cepacia complex</taxon>
    </lineage>
</organism>
<reference evidence="3" key="1">
    <citation type="submission" date="2016-08" db="EMBL/GenBank/DDBJ databases">
        <title>Population biology and virulence potential of Burkholderia ubonensis.</title>
        <authorList>
            <person name="Price E.P."/>
            <person name="Currie B.J."/>
            <person name="Wagner D.M."/>
        </authorList>
    </citation>
    <scope>NUCLEOTIDE SEQUENCE [LARGE SCALE GENOMIC DNA]</scope>
    <source>
        <strain evidence="3">MSMB0103</strain>
    </source>
</reference>
<evidence type="ECO:0008006" key="4">
    <source>
        <dbReference type="Google" id="ProtNLM"/>
    </source>
</evidence>
<sequence>MAIEMSSLPPPAAPLPPPPSHLRWAVVFLACALTGMAIGLLIWPRHLPTATPLFWIAVVGVSLVVASTVVVIRFRAYAGLERAAKSWDARRDAHVADVFRVESRPIVLLAGAHRFSHDDAENTASAIAGGDLLLKSQTTPDKTTAIEARWFGALPYTVGEAPADYDANRQLAVLDGLIAKLLDPVVGQIEMLPPALPLVVRLHVTAPALTESVEERFQLAWRQRGLRDVSAANDPEAPGLMSLDAWLDAPSGDARDHATLLVVIELHSLMAGRPPKGSAEAGVALLMAPEDVAQRSRLAPVAQIHRPRQGTVTTLRDTLAFALRWGETDAGAIQHLWHSGFDRVGQQALLSATRAGGITLMAEQRISGEHDLDRTVGDSGIAADWLALACACDFAQTFGGPQLVARQSGRESILGVVRATNRPSFPASL</sequence>
<dbReference type="EMBL" id="MEAU01000023">
    <property type="protein sequence ID" value="OJA46343.1"/>
    <property type="molecule type" value="Genomic_DNA"/>
</dbReference>
<evidence type="ECO:0000256" key="1">
    <source>
        <dbReference type="SAM" id="Phobius"/>
    </source>
</evidence>
<keyword evidence="1" id="KW-0472">Membrane</keyword>
<comment type="caution">
    <text evidence="2">The sequence shown here is derived from an EMBL/GenBank/DDBJ whole genome shotgun (WGS) entry which is preliminary data.</text>
</comment>
<protein>
    <recommendedName>
        <fullName evidence="4">Type VI secretion protein</fullName>
    </recommendedName>
</protein>
<gene>
    <name evidence="2" type="ORF">BGV66_16810</name>
</gene>